<keyword evidence="4" id="KW-1185">Reference proteome</keyword>
<comment type="caution">
    <text evidence="3">The sequence shown here is derived from an EMBL/GenBank/DDBJ whole genome shotgun (WGS) entry which is preliminary data.</text>
</comment>
<proteinExistence type="predicted"/>
<feature type="region of interest" description="Disordered" evidence="1">
    <location>
        <begin position="141"/>
        <end position="161"/>
    </location>
</feature>
<dbReference type="HOGENOM" id="CLU_524878_0_0_1"/>
<reference evidence="3 4" key="1">
    <citation type="journal article" date="2011" name="PLoS Pathog.">
        <title>Endophytic Life Strategies Decoded by Genome and Transcriptome Analyses of the Mutualistic Root Symbiont Piriformospora indica.</title>
        <authorList>
            <person name="Zuccaro A."/>
            <person name="Lahrmann U."/>
            <person name="Guldener U."/>
            <person name="Langen G."/>
            <person name="Pfiffi S."/>
            <person name="Biedenkopf D."/>
            <person name="Wong P."/>
            <person name="Samans B."/>
            <person name="Grimm C."/>
            <person name="Basiewicz M."/>
            <person name="Murat C."/>
            <person name="Martin F."/>
            <person name="Kogel K.H."/>
        </authorList>
    </citation>
    <scope>NUCLEOTIDE SEQUENCE [LARGE SCALE GENOMIC DNA]</scope>
    <source>
        <strain evidence="3 4">DSM 11827</strain>
    </source>
</reference>
<feature type="region of interest" description="Disordered" evidence="1">
    <location>
        <begin position="453"/>
        <end position="519"/>
    </location>
</feature>
<evidence type="ECO:0000256" key="2">
    <source>
        <dbReference type="SAM" id="Phobius"/>
    </source>
</evidence>
<name>G4TVG9_SERID</name>
<accession>G4TVG9</accession>
<dbReference type="EMBL" id="CAFZ01000429">
    <property type="protein sequence ID" value="CCA75312.1"/>
    <property type="molecule type" value="Genomic_DNA"/>
</dbReference>
<gene>
    <name evidence="3" type="ORF">PIIN_09297</name>
</gene>
<evidence type="ECO:0000256" key="1">
    <source>
        <dbReference type="SAM" id="MobiDB-lite"/>
    </source>
</evidence>
<organism evidence="3 4">
    <name type="scientific">Serendipita indica (strain DSM 11827)</name>
    <name type="common">Root endophyte fungus</name>
    <name type="synonym">Piriformospora indica</name>
    <dbReference type="NCBI Taxonomy" id="1109443"/>
    <lineage>
        <taxon>Eukaryota</taxon>
        <taxon>Fungi</taxon>
        <taxon>Dikarya</taxon>
        <taxon>Basidiomycota</taxon>
        <taxon>Agaricomycotina</taxon>
        <taxon>Agaricomycetes</taxon>
        <taxon>Sebacinales</taxon>
        <taxon>Serendipitaceae</taxon>
        <taxon>Serendipita</taxon>
    </lineage>
</organism>
<dbReference type="OMA" id="CEAYNTS"/>
<feature type="compositionally biased region" description="Basic and acidic residues" evidence="1">
    <location>
        <begin position="262"/>
        <end position="271"/>
    </location>
</feature>
<feature type="region of interest" description="Disordered" evidence="1">
    <location>
        <begin position="407"/>
        <end position="435"/>
    </location>
</feature>
<feature type="transmembrane region" description="Helical" evidence="2">
    <location>
        <begin position="163"/>
        <end position="188"/>
    </location>
</feature>
<evidence type="ECO:0000313" key="3">
    <source>
        <dbReference type="EMBL" id="CCA75312.1"/>
    </source>
</evidence>
<keyword evidence="2" id="KW-1133">Transmembrane helix</keyword>
<sequence length="519" mass="54768">MSCAPTPTLTIYSTGWASTVSSSAYVSNEVHTVTSPVIVTFTRCEAYNTSASGTPCLSSTIVTSTSYSAVVTTTPHTSFTAVPVTFSQVVPVSTAYQECPDTPRPDTPDDATTSTTTTPRPSQSVYTSVSTHYVPTIATVTTTNSTRDDPSPSNQPQQNKSNLPAIIGGTVGGILALLGIIGLIWYILWRREQNKFLFDDEEDDHSTHLAPTLGRQKRRSANITQETKENRPYNYGVVGASPSPTASPVPHSQYSSLGGYSHRRDTSRDRLMSSPPGSPNRLDVPLPGTQRRTSHYSSGVPESIMMTATGGSTNTRTSDDARGHERATSVSLMDTANVYPPGHGGFYQQYGPMEPAQSPVGASTSPQPPQGLSPSNTMHKPPLDPSLVAATRPIPTHQALVAAAGLLGPLPPTPTTTGRTPVMASPPPGAAGARPYTEWREQGDMLSAVMSSGDQAAAGGTTAPNNGAVGFGRQMSPEKSPRRELVRSPVIQHQDGGRVPDNAPTTEPANEAPPAYSQS</sequence>
<feature type="region of interest" description="Disordered" evidence="1">
    <location>
        <begin position="96"/>
        <end position="128"/>
    </location>
</feature>
<dbReference type="AlphaFoldDB" id="G4TVG9"/>
<keyword evidence="2" id="KW-0812">Transmembrane</keyword>
<feature type="region of interest" description="Disordered" evidence="1">
    <location>
        <begin position="202"/>
        <end position="327"/>
    </location>
</feature>
<dbReference type="CDD" id="cd12087">
    <property type="entry name" value="TM_EGFR-like"/>
    <property type="match status" value="1"/>
</dbReference>
<feature type="compositionally biased region" description="Low complexity" evidence="1">
    <location>
        <begin position="456"/>
        <end position="468"/>
    </location>
</feature>
<feature type="compositionally biased region" description="Basic and acidic residues" evidence="1">
    <location>
        <begin position="317"/>
        <end position="327"/>
    </location>
</feature>
<feature type="compositionally biased region" description="Polar residues" evidence="1">
    <location>
        <begin position="242"/>
        <end position="258"/>
    </location>
</feature>
<dbReference type="InParanoid" id="G4TVG9"/>
<dbReference type="Proteomes" id="UP000007148">
    <property type="component" value="Unassembled WGS sequence"/>
</dbReference>
<evidence type="ECO:0000313" key="4">
    <source>
        <dbReference type="Proteomes" id="UP000007148"/>
    </source>
</evidence>
<protein>
    <submittedName>
        <fullName evidence="3">Uncharacterized protein</fullName>
    </submittedName>
</protein>
<feature type="compositionally biased region" description="Low complexity" evidence="1">
    <location>
        <begin position="110"/>
        <end position="122"/>
    </location>
</feature>
<dbReference type="OrthoDB" id="3269324at2759"/>
<feature type="compositionally biased region" description="Low complexity" evidence="1">
    <location>
        <begin position="502"/>
        <end position="519"/>
    </location>
</feature>
<feature type="region of interest" description="Disordered" evidence="1">
    <location>
        <begin position="343"/>
        <end position="387"/>
    </location>
</feature>
<keyword evidence="2" id="KW-0472">Membrane</keyword>